<evidence type="ECO:0000313" key="3">
    <source>
        <dbReference type="Proteomes" id="UP000464186"/>
    </source>
</evidence>
<accession>A0A6P1NFB5</accession>
<evidence type="ECO:0000313" key="2">
    <source>
        <dbReference type="EMBL" id="QHK18986.1"/>
    </source>
</evidence>
<feature type="domain" description="Knr4/Smi1-like" evidence="1">
    <location>
        <begin position="35"/>
        <end position="202"/>
    </location>
</feature>
<dbReference type="EMBL" id="CP047898">
    <property type="protein sequence ID" value="QHK18986.1"/>
    <property type="molecule type" value="Genomic_DNA"/>
</dbReference>
<keyword evidence="3" id="KW-1185">Reference proteome</keyword>
<dbReference type="KEGG" id="psey:GU243_03560"/>
<gene>
    <name evidence="2" type="ORF">GU243_03560</name>
</gene>
<protein>
    <recommendedName>
        <fullName evidence="1">Knr4/Smi1-like domain-containing protein</fullName>
    </recommendedName>
</protein>
<dbReference type="AlphaFoldDB" id="A0A6P1NFB5"/>
<organism evidence="2 3">
    <name type="scientific">Pseudarthrobacter psychrotolerans</name>
    <dbReference type="NCBI Taxonomy" id="2697569"/>
    <lineage>
        <taxon>Bacteria</taxon>
        <taxon>Bacillati</taxon>
        <taxon>Actinomycetota</taxon>
        <taxon>Actinomycetes</taxon>
        <taxon>Micrococcales</taxon>
        <taxon>Micrococcaceae</taxon>
        <taxon>Pseudarthrobacter</taxon>
    </lineage>
</organism>
<name>A0A6P1NFB5_9MICC</name>
<evidence type="ECO:0000259" key="1">
    <source>
        <dbReference type="Pfam" id="PF09346"/>
    </source>
</evidence>
<dbReference type="Pfam" id="PF09346">
    <property type="entry name" value="SMI1_KNR4"/>
    <property type="match status" value="1"/>
</dbReference>
<dbReference type="Proteomes" id="UP000464186">
    <property type="component" value="Chromosome"/>
</dbReference>
<sequence length="233" mass="26136">MGTQELWTDTVNWLNINAPVTAKTIRSSAPEPLIRSFEQAAPNGWPSDLSTMYHLFDGAELSTAGNILPRYRPLPLVEAEKVRQMMLSIWAQVGADLNAEFEREKSSPIYRNLRAVHEAHSSVPVPEPHKPYDPASAEADEAGTRAFMFLSSFLPIADNNAGDFLFVDLRAGRHHGCVSEYFKDDADWRPAIWSSVEALLEETLTSLRTGRPVFFSRPSVIDGCLYWEFVPEP</sequence>
<proteinExistence type="predicted"/>
<dbReference type="InterPro" id="IPR018958">
    <property type="entry name" value="Knr4/Smi1-like_dom"/>
</dbReference>
<reference evidence="2 3" key="1">
    <citation type="submission" date="2020-01" db="EMBL/GenBank/DDBJ databases">
        <title>Pseudarthrobacter psychrotolerans sp. nov., isolated from antarctic soil.</title>
        <authorList>
            <person name="Shin Y."/>
            <person name="Park W."/>
        </authorList>
    </citation>
    <scope>NUCLEOTIDE SEQUENCE [LARGE SCALE GENOMIC DNA]</scope>
    <source>
        <strain evidence="2 3">YJ56</strain>
    </source>
</reference>